<organism evidence="3">
    <name type="scientific">Octopus bimaculoides</name>
    <name type="common">California two-spotted octopus</name>
    <dbReference type="NCBI Taxonomy" id="37653"/>
    <lineage>
        <taxon>Eukaryota</taxon>
        <taxon>Metazoa</taxon>
        <taxon>Spiralia</taxon>
        <taxon>Lophotrochozoa</taxon>
        <taxon>Mollusca</taxon>
        <taxon>Cephalopoda</taxon>
        <taxon>Coleoidea</taxon>
        <taxon>Octopodiformes</taxon>
        <taxon>Octopoda</taxon>
        <taxon>Incirrata</taxon>
        <taxon>Octopodidae</taxon>
        <taxon>Octopus</taxon>
    </lineage>
</organism>
<name>A0A0L8FH85_OCTBM</name>
<keyword evidence="2" id="KW-0732">Signal</keyword>
<proteinExistence type="predicted"/>
<dbReference type="EMBL" id="KQ431775">
    <property type="protein sequence ID" value="KOF63035.1"/>
    <property type="molecule type" value="Genomic_DNA"/>
</dbReference>
<reference evidence="3" key="1">
    <citation type="submission" date="2015-07" db="EMBL/GenBank/DDBJ databases">
        <title>MeaNS - Measles Nucleotide Surveillance Program.</title>
        <authorList>
            <person name="Tran T."/>
            <person name="Druce J."/>
        </authorList>
    </citation>
    <scope>NUCLEOTIDE SEQUENCE</scope>
    <source>
        <strain evidence="3">UCB-OBI-ISO-001</strain>
        <tissue evidence="3">Gonad</tissue>
    </source>
</reference>
<evidence type="ECO:0000256" key="1">
    <source>
        <dbReference type="SAM" id="MobiDB-lite"/>
    </source>
</evidence>
<protein>
    <recommendedName>
        <fullName evidence="4">Secreted protein</fullName>
    </recommendedName>
</protein>
<evidence type="ECO:0000256" key="2">
    <source>
        <dbReference type="SAM" id="SignalP"/>
    </source>
</evidence>
<feature type="compositionally biased region" description="Polar residues" evidence="1">
    <location>
        <begin position="59"/>
        <end position="88"/>
    </location>
</feature>
<feature type="signal peptide" evidence="2">
    <location>
        <begin position="1"/>
        <end position="20"/>
    </location>
</feature>
<feature type="chain" id="PRO_5005582365" description="Secreted protein" evidence="2">
    <location>
        <begin position="21"/>
        <end position="88"/>
    </location>
</feature>
<sequence length="88" mass="9364">MKNLVLFLFVLVAGVWVTEGQQSTEVPSVITEEEADGPPDNGALSNDAYSDGEYESVTEDPSVNNETVVDNDSGNSTTGESLTVWTPP</sequence>
<evidence type="ECO:0000313" key="3">
    <source>
        <dbReference type="EMBL" id="KOF63035.1"/>
    </source>
</evidence>
<dbReference type="AlphaFoldDB" id="A0A0L8FH85"/>
<evidence type="ECO:0008006" key="4">
    <source>
        <dbReference type="Google" id="ProtNLM"/>
    </source>
</evidence>
<feature type="region of interest" description="Disordered" evidence="1">
    <location>
        <begin position="21"/>
        <end position="88"/>
    </location>
</feature>
<accession>A0A0L8FH85</accession>
<gene>
    <name evidence="3" type="ORF">OCBIM_22020618mg</name>
</gene>